<evidence type="ECO:0000313" key="9">
    <source>
        <dbReference type="EMBL" id="AZS49993.1"/>
    </source>
</evidence>
<dbReference type="RefSeq" id="WP_127162158.1">
    <property type="nucleotide sequence ID" value="NZ_CP029822.1"/>
</dbReference>
<dbReference type="InterPro" id="IPR004610">
    <property type="entry name" value="RecJ"/>
</dbReference>
<dbReference type="NCBIfam" id="TIGR00644">
    <property type="entry name" value="recJ"/>
    <property type="match status" value="1"/>
</dbReference>
<dbReference type="InterPro" id="IPR038763">
    <property type="entry name" value="DHH_sf"/>
</dbReference>
<evidence type="ECO:0000256" key="4">
    <source>
        <dbReference type="ARBA" id="ARBA00022801"/>
    </source>
</evidence>
<evidence type="ECO:0000259" key="8">
    <source>
        <dbReference type="Pfam" id="PF17768"/>
    </source>
</evidence>
<evidence type="ECO:0000259" key="6">
    <source>
        <dbReference type="Pfam" id="PF01368"/>
    </source>
</evidence>
<feature type="domain" description="RecJ OB" evidence="8">
    <location>
        <begin position="464"/>
        <end position="568"/>
    </location>
</feature>
<dbReference type="Pfam" id="PF01368">
    <property type="entry name" value="DHH"/>
    <property type="match status" value="1"/>
</dbReference>
<evidence type="ECO:0000259" key="7">
    <source>
        <dbReference type="Pfam" id="PF02272"/>
    </source>
</evidence>
<feature type="domain" description="DHHA1" evidence="7">
    <location>
        <begin position="356"/>
        <end position="450"/>
    </location>
</feature>
<dbReference type="Gene3D" id="3.10.310.30">
    <property type="match status" value="1"/>
</dbReference>
<reference evidence="10" key="1">
    <citation type="submission" date="2018-06" db="EMBL/GenBank/DDBJ databases">
        <title>Complete genome of Pseudomonas insecticola strain QZS01.</title>
        <authorList>
            <person name="Wang J."/>
            <person name="Su Q."/>
        </authorList>
    </citation>
    <scope>NUCLEOTIDE SEQUENCE [LARGE SCALE GENOMIC DNA]</scope>
    <source>
        <strain evidence="10">QZS01</strain>
    </source>
</reference>
<feature type="domain" description="DDH" evidence="6">
    <location>
        <begin position="69"/>
        <end position="230"/>
    </location>
</feature>
<proteinExistence type="inferred from homology"/>
<dbReference type="Proteomes" id="UP000273143">
    <property type="component" value="Chromosome"/>
</dbReference>
<evidence type="ECO:0000256" key="2">
    <source>
        <dbReference type="ARBA" id="ARBA00019841"/>
    </source>
</evidence>
<gene>
    <name evidence="9" type="primary">recJ</name>
    <name evidence="9" type="ORF">DM558_04015</name>
</gene>
<evidence type="ECO:0000256" key="1">
    <source>
        <dbReference type="ARBA" id="ARBA00005915"/>
    </source>
</evidence>
<dbReference type="EMBL" id="CP029822">
    <property type="protein sequence ID" value="AZS49993.1"/>
    <property type="molecule type" value="Genomic_DNA"/>
</dbReference>
<name>A0A3S9XC24_9GAMM</name>
<evidence type="ECO:0000256" key="3">
    <source>
        <dbReference type="ARBA" id="ARBA00022722"/>
    </source>
</evidence>
<dbReference type="InterPro" id="IPR001667">
    <property type="entry name" value="DDH_dom"/>
</dbReference>
<organism evidence="9 10">
    <name type="scientific">Entomomonas moraniae</name>
    <dbReference type="NCBI Taxonomy" id="2213226"/>
    <lineage>
        <taxon>Bacteria</taxon>
        <taxon>Pseudomonadati</taxon>
        <taxon>Pseudomonadota</taxon>
        <taxon>Gammaproteobacteria</taxon>
        <taxon>Pseudomonadales</taxon>
        <taxon>Pseudomonadaceae</taxon>
        <taxon>Entomomonas</taxon>
    </lineage>
</organism>
<dbReference type="Pfam" id="PF17768">
    <property type="entry name" value="RecJ_OB"/>
    <property type="match status" value="1"/>
</dbReference>
<keyword evidence="3" id="KW-0540">Nuclease</keyword>
<dbReference type="SUPFAM" id="SSF64182">
    <property type="entry name" value="DHH phosphoesterases"/>
    <property type="match status" value="1"/>
</dbReference>
<dbReference type="Gene3D" id="3.90.1640.30">
    <property type="match status" value="1"/>
</dbReference>
<dbReference type="GO" id="GO:0006310">
    <property type="term" value="P:DNA recombination"/>
    <property type="evidence" value="ECO:0007669"/>
    <property type="project" value="InterPro"/>
</dbReference>
<comment type="similarity">
    <text evidence="1">Belongs to the RecJ family.</text>
</comment>
<dbReference type="InterPro" id="IPR051673">
    <property type="entry name" value="SSDNA_exonuclease_RecJ"/>
</dbReference>
<dbReference type="PANTHER" id="PTHR30255:SF2">
    <property type="entry name" value="SINGLE-STRANDED-DNA-SPECIFIC EXONUCLEASE RECJ"/>
    <property type="match status" value="1"/>
</dbReference>
<dbReference type="PANTHER" id="PTHR30255">
    <property type="entry name" value="SINGLE-STRANDED-DNA-SPECIFIC EXONUCLEASE RECJ"/>
    <property type="match status" value="1"/>
</dbReference>
<evidence type="ECO:0000313" key="10">
    <source>
        <dbReference type="Proteomes" id="UP000273143"/>
    </source>
</evidence>
<dbReference type="GO" id="GO:0003676">
    <property type="term" value="F:nucleic acid binding"/>
    <property type="evidence" value="ECO:0007669"/>
    <property type="project" value="InterPro"/>
</dbReference>
<dbReference type="GO" id="GO:0008409">
    <property type="term" value="F:5'-3' exonuclease activity"/>
    <property type="evidence" value="ECO:0007669"/>
    <property type="project" value="InterPro"/>
</dbReference>
<protein>
    <recommendedName>
        <fullName evidence="2">Single-stranded-DNA-specific exonuclease RecJ</fullName>
    </recommendedName>
</protein>
<sequence length="573" mass="63907">MLIKERDLPNEAVNLPDIPPLLKRIYAARGITTPQQLNRELTNIVSYKTLKGIDEAAILLEHALIEQQSIVIIGDYDSDGATATALAMQGLRMLGAHNVNYLIPNRFDYGYGLSPEIVNMAIKTYQPQVIVTVDNGITSLDGVNTAKQAEIKVLITDHHLPGEQLPNADVIVNPNQADCSFPCKSIAGVGVMFYVLIALRARLREKDYFLQKQLTEPNLAELLDLVALGTVADVVPLDTNNRTLVYQGLKRIQKGRVRHGIRALLQLAGKELDTITASDLGFIVGPRLNAAGRLDDMQLGIDCLLADNEADAYEKAAQLDTLNRQRRTIEQTMQKEALQQLESITLDNLPYGICLFNDQWHEGVIGILASRLKDKYHRPTIIFAETEQKGVLKGSARSITHINIRDTLQNMASQYPDLMDKFGGHAMAAGLVLQKEQLSLFQTAFNQEVARQLGNEPLDKIIVTDGVLSQEDFCLAQAKQLAEAGPWGQSFPEPLFNGVFWIEQQRLLKDKHLKLVLRTEDKQQQVDAIAFNIDNTVWPNSTIKQANIVYKLMVNEYNGQQNLQLLVTHLQPL</sequence>
<keyword evidence="5 9" id="KW-0269">Exonuclease</keyword>
<dbReference type="Pfam" id="PF02272">
    <property type="entry name" value="DHHA1"/>
    <property type="match status" value="1"/>
</dbReference>
<dbReference type="AlphaFoldDB" id="A0A3S9XC24"/>
<dbReference type="FunFam" id="3.90.1640.30:FF:000001">
    <property type="entry name" value="Single-stranded-DNA-specific exonuclease RecJ"/>
    <property type="match status" value="1"/>
</dbReference>
<keyword evidence="10" id="KW-1185">Reference proteome</keyword>
<dbReference type="GO" id="GO:0006281">
    <property type="term" value="P:DNA repair"/>
    <property type="evidence" value="ECO:0007669"/>
    <property type="project" value="InterPro"/>
</dbReference>
<accession>A0A3S9XC24</accession>
<dbReference type="KEGG" id="emo:DM558_04015"/>
<keyword evidence="4" id="KW-0378">Hydrolase</keyword>
<evidence type="ECO:0000256" key="5">
    <source>
        <dbReference type="ARBA" id="ARBA00022839"/>
    </source>
</evidence>
<dbReference type="InterPro" id="IPR003156">
    <property type="entry name" value="DHHA1_dom"/>
</dbReference>
<dbReference type="InterPro" id="IPR041122">
    <property type="entry name" value="RecJ_OB"/>
</dbReference>